<evidence type="ECO:0000313" key="1">
    <source>
        <dbReference type="EMBL" id="KAK2864409.1"/>
    </source>
</evidence>
<organism evidence="1 2">
    <name type="scientific">Tachysurus vachellii</name>
    <name type="common">Darkbarbel catfish</name>
    <name type="synonym">Pelteobagrus vachellii</name>
    <dbReference type="NCBI Taxonomy" id="175792"/>
    <lineage>
        <taxon>Eukaryota</taxon>
        <taxon>Metazoa</taxon>
        <taxon>Chordata</taxon>
        <taxon>Craniata</taxon>
        <taxon>Vertebrata</taxon>
        <taxon>Euteleostomi</taxon>
        <taxon>Actinopterygii</taxon>
        <taxon>Neopterygii</taxon>
        <taxon>Teleostei</taxon>
        <taxon>Ostariophysi</taxon>
        <taxon>Siluriformes</taxon>
        <taxon>Bagridae</taxon>
        <taxon>Tachysurus</taxon>
    </lineage>
</organism>
<accession>A0AA88P424</accession>
<reference evidence="1" key="1">
    <citation type="submission" date="2023-08" db="EMBL/GenBank/DDBJ databases">
        <title>Pelteobagrus vachellii genome.</title>
        <authorList>
            <person name="Liu H."/>
        </authorList>
    </citation>
    <scope>NUCLEOTIDE SEQUENCE</scope>
    <source>
        <strain evidence="1">PRFRI_2022a</strain>
        <tissue evidence="1">Muscle</tissue>
    </source>
</reference>
<proteinExistence type="predicted"/>
<dbReference type="EMBL" id="JAVHJS010000003">
    <property type="protein sequence ID" value="KAK2864409.1"/>
    <property type="molecule type" value="Genomic_DNA"/>
</dbReference>
<name>A0AA88P424_TACVA</name>
<dbReference type="Proteomes" id="UP001187315">
    <property type="component" value="Unassembled WGS sequence"/>
</dbReference>
<sequence length="137" mass="15858">MLDESRFLLVYMDLLPVRKFSFSKRISKAWMMIYSTCPQAPSFIEAFSGNIVKVLGKANMLNKDMSFLINWENNGTRYGMNSKLGPEQREGSRRQCFHCYWKVKEKEDSKSEKNFGSNVSEPVPVTETCDMAHILKL</sequence>
<evidence type="ECO:0000313" key="2">
    <source>
        <dbReference type="Proteomes" id="UP001187315"/>
    </source>
</evidence>
<keyword evidence="2" id="KW-1185">Reference proteome</keyword>
<gene>
    <name evidence="1" type="ORF">Q7C36_003563</name>
</gene>
<protein>
    <submittedName>
        <fullName evidence="1">Uncharacterized protein</fullName>
    </submittedName>
</protein>
<dbReference type="AlphaFoldDB" id="A0AA88P424"/>
<comment type="caution">
    <text evidence="1">The sequence shown here is derived from an EMBL/GenBank/DDBJ whole genome shotgun (WGS) entry which is preliminary data.</text>
</comment>